<evidence type="ECO:0000256" key="1">
    <source>
        <dbReference type="ARBA" id="ARBA00022741"/>
    </source>
</evidence>
<evidence type="ECO:0000313" key="6">
    <source>
        <dbReference type="EMBL" id="KAJ8904752.1"/>
    </source>
</evidence>
<evidence type="ECO:0000259" key="5">
    <source>
        <dbReference type="PROSITE" id="PS50011"/>
    </source>
</evidence>
<evidence type="ECO:0000256" key="3">
    <source>
        <dbReference type="PROSITE-ProRule" id="PRU10141"/>
    </source>
</evidence>
<gene>
    <name evidence="6" type="ORF">NDN08_001268</name>
</gene>
<dbReference type="InterPro" id="IPR000719">
    <property type="entry name" value="Prot_kinase_dom"/>
</dbReference>
<comment type="similarity">
    <text evidence="4">Belongs to the protein kinase superfamily.</text>
</comment>
<evidence type="ECO:0000313" key="7">
    <source>
        <dbReference type="Proteomes" id="UP001157974"/>
    </source>
</evidence>
<dbReference type="Pfam" id="PF00069">
    <property type="entry name" value="Pkinase"/>
    <property type="match status" value="1"/>
</dbReference>
<dbReference type="PROSITE" id="PS00108">
    <property type="entry name" value="PROTEIN_KINASE_ST"/>
    <property type="match status" value="1"/>
</dbReference>
<comment type="caution">
    <text evidence="6">The sequence shown here is derived from an EMBL/GenBank/DDBJ whole genome shotgun (WGS) entry which is preliminary data.</text>
</comment>
<reference evidence="6 7" key="1">
    <citation type="journal article" date="2023" name="Nat. Commun.">
        <title>Origin of minicircular mitochondrial genomes in red algae.</title>
        <authorList>
            <person name="Lee Y."/>
            <person name="Cho C.H."/>
            <person name="Lee Y.M."/>
            <person name="Park S.I."/>
            <person name="Yang J.H."/>
            <person name="West J.A."/>
            <person name="Bhattacharya D."/>
            <person name="Yoon H.S."/>
        </authorList>
    </citation>
    <scope>NUCLEOTIDE SEQUENCE [LARGE SCALE GENOMIC DNA]</scope>
    <source>
        <strain evidence="6 7">CCMP1338</strain>
        <tissue evidence="6">Whole cell</tissue>
    </source>
</reference>
<dbReference type="AlphaFoldDB" id="A0AAV8UUF6"/>
<dbReference type="SMART" id="SM00220">
    <property type="entry name" value="S_TKc"/>
    <property type="match status" value="1"/>
</dbReference>
<evidence type="ECO:0000256" key="4">
    <source>
        <dbReference type="RuleBase" id="RU000304"/>
    </source>
</evidence>
<keyword evidence="4" id="KW-0723">Serine/threonine-protein kinase</keyword>
<keyword evidence="2 3" id="KW-0067">ATP-binding</keyword>
<dbReference type="EMBL" id="JAMWBK010000005">
    <property type="protein sequence ID" value="KAJ8904752.1"/>
    <property type="molecule type" value="Genomic_DNA"/>
</dbReference>
<keyword evidence="4" id="KW-0808">Transferase</keyword>
<keyword evidence="4" id="KW-0418">Kinase</keyword>
<dbReference type="PANTHER" id="PTHR24347">
    <property type="entry name" value="SERINE/THREONINE-PROTEIN KINASE"/>
    <property type="match status" value="1"/>
</dbReference>
<dbReference type="PROSITE" id="PS00107">
    <property type="entry name" value="PROTEIN_KINASE_ATP"/>
    <property type="match status" value="1"/>
</dbReference>
<dbReference type="GO" id="GO:0004674">
    <property type="term" value="F:protein serine/threonine kinase activity"/>
    <property type="evidence" value="ECO:0007669"/>
    <property type="project" value="UniProtKB-KW"/>
</dbReference>
<name>A0AAV8UUF6_9RHOD</name>
<feature type="domain" description="Protein kinase" evidence="5">
    <location>
        <begin position="106"/>
        <end position="366"/>
    </location>
</feature>
<dbReference type="InterPro" id="IPR011009">
    <property type="entry name" value="Kinase-like_dom_sf"/>
</dbReference>
<dbReference type="SUPFAM" id="SSF56112">
    <property type="entry name" value="Protein kinase-like (PK-like)"/>
    <property type="match status" value="1"/>
</dbReference>
<dbReference type="Gene3D" id="1.10.510.10">
    <property type="entry name" value="Transferase(Phosphotransferase) domain 1"/>
    <property type="match status" value="1"/>
</dbReference>
<sequence length="418" mass="47097">MSVGSLDRGCAARREGWVWIRKGLFGQERVRLLLEKSRLSVVDGGQKEIWSVETARCRFFQGWENEIVVKDAHRTMLFKVEGDRHEFVAWWRAMEAAMCPKLRNYFHPEELIGEGQTALVKAAWSKANGGNVALKMMSRSSGIHADHVLKQFLNEVRVTRAAQSDHVVRIIDAFATETDYVLVLEKGTRTLLNLLEERVVFTEREARKVMGQLLGTTAELHKRGITHRDLKLDNILCREGEDDYMLLADFGSAAFSGADPAETKTDTFTAHVGTPAYLAPERWREKKYGPQVDAFALGVIMYALLSRTFPFPITGCWENGSFVEPDFTSDVWSSVSASAKSLIRGLLREDPRKRLSSIAALQHSWFSEEDSRTLDGDLTCRARSLPPKDQNHSPTRTFKTVALAQLAISTFDLSAHSF</sequence>
<dbReference type="GO" id="GO:0005524">
    <property type="term" value="F:ATP binding"/>
    <property type="evidence" value="ECO:0007669"/>
    <property type="project" value="UniProtKB-UniRule"/>
</dbReference>
<keyword evidence="7" id="KW-1185">Reference proteome</keyword>
<dbReference type="PROSITE" id="PS50011">
    <property type="entry name" value="PROTEIN_KINASE_DOM"/>
    <property type="match status" value="1"/>
</dbReference>
<dbReference type="InterPro" id="IPR008271">
    <property type="entry name" value="Ser/Thr_kinase_AS"/>
</dbReference>
<evidence type="ECO:0000256" key="2">
    <source>
        <dbReference type="ARBA" id="ARBA00022840"/>
    </source>
</evidence>
<keyword evidence="1 3" id="KW-0547">Nucleotide-binding</keyword>
<feature type="binding site" evidence="3">
    <location>
        <position position="135"/>
    </location>
    <ligand>
        <name>ATP</name>
        <dbReference type="ChEBI" id="CHEBI:30616"/>
    </ligand>
</feature>
<dbReference type="Proteomes" id="UP001157974">
    <property type="component" value="Unassembled WGS sequence"/>
</dbReference>
<dbReference type="InterPro" id="IPR017441">
    <property type="entry name" value="Protein_kinase_ATP_BS"/>
</dbReference>
<accession>A0AAV8UUF6</accession>
<proteinExistence type="inferred from homology"/>
<organism evidence="6 7">
    <name type="scientific">Rhodosorus marinus</name>
    <dbReference type="NCBI Taxonomy" id="101924"/>
    <lineage>
        <taxon>Eukaryota</taxon>
        <taxon>Rhodophyta</taxon>
        <taxon>Stylonematophyceae</taxon>
        <taxon>Stylonematales</taxon>
        <taxon>Stylonemataceae</taxon>
        <taxon>Rhodosorus</taxon>
    </lineage>
</organism>
<protein>
    <recommendedName>
        <fullName evidence="5">Protein kinase domain-containing protein</fullName>
    </recommendedName>
</protein>